<dbReference type="FunFam" id="3.40.1010.10:FF:000007">
    <property type="entry name" value="Ribosomal RNA small subunit methyltransferase I"/>
    <property type="match status" value="1"/>
</dbReference>
<evidence type="ECO:0000256" key="4">
    <source>
        <dbReference type="ARBA" id="ARBA00022679"/>
    </source>
</evidence>
<dbReference type="HAMAP" id="MF_01877">
    <property type="entry name" value="16SrRNA_methyltr_I"/>
    <property type="match status" value="1"/>
</dbReference>
<dbReference type="PANTHER" id="PTHR46111:SF1">
    <property type="entry name" value="RIBOSOMAL RNA SMALL SUBUNIT METHYLTRANSFERASE I"/>
    <property type="match status" value="1"/>
</dbReference>
<dbReference type="Gene3D" id="3.30.950.10">
    <property type="entry name" value="Methyltransferase, Cobalt-precorrin-4 Transmethylase, Domain 2"/>
    <property type="match status" value="1"/>
</dbReference>
<dbReference type="AlphaFoldDB" id="A0A9D9N8M6"/>
<protein>
    <recommendedName>
        <fullName evidence="6">Ribosomal RNA small subunit methyltransferase I</fullName>
        <ecNumber evidence="6">2.1.1.198</ecNumber>
    </recommendedName>
    <alternativeName>
        <fullName evidence="6">16S rRNA 2'-O-ribose C1402 methyltransferase</fullName>
    </alternativeName>
    <alternativeName>
        <fullName evidence="6">rRNA (cytidine-2'-O-)-methyltransferase RsmI</fullName>
    </alternativeName>
</protein>
<evidence type="ECO:0000256" key="1">
    <source>
        <dbReference type="ARBA" id="ARBA00022490"/>
    </source>
</evidence>
<comment type="function">
    <text evidence="6">Catalyzes the 2'-O-methylation of the ribose of cytidine 1402 (C1402) in 16S rRNA.</text>
</comment>
<comment type="catalytic activity">
    <reaction evidence="6">
        <text>cytidine(1402) in 16S rRNA + S-adenosyl-L-methionine = 2'-O-methylcytidine(1402) in 16S rRNA + S-adenosyl-L-homocysteine + H(+)</text>
        <dbReference type="Rhea" id="RHEA:42924"/>
        <dbReference type="Rhea" id="RHEA-COMP:10285"/>
        <dbReference type="Rhea" id="RHEA-COMP:10286"/>
        <dbReference type="ChEBI" id="CHEBI:15378"/>
        <dbReference type="ChEBI" id="CHEBI:57856"/>
        <dbReference type="ChEBI" id="CHEBI:59789"/>
        <dbReference type="ChEBI" id="CHEBI:74495"/>
        <dbReference type="ChEBI" id="CHEBI:82748"/>
        <dbReference type="EC" id="2.1.1.198"/>
    </reaction>
</comment>
<evidence type="ECO:0000313" key="9">
    <source>
        <dbReference type="Proteomes" id="UP000823618"/>
    </source>
</evidence>
<dbReference type="Proteomes" id="UP000823618">
    <property type="component" value="Unassembled WGS sequence"/>
</dbReference>
<dbReference type="PIRSF" id="PIRSF005917">
    <property type="entry name" value="MTase_YraL"/>
    <property type="match status" value="1"/>
</dbReference>
<comment type="caution">
    <text evidence="8">The sequence shown here is derived from an EMBL/GenBank/DDBJ whole genome shotgun (WGS) entry which is preliminary data.</text>
</comment>
<dbReference type="InterPro" id="IPR008189">
    <property type="entry name" value="rRNA_ssu_MeTfrase_I"/>
</dbReference>
<sequence>MAGTLYLCATPIGNLEDITYRVVRVLHEVDLIAAEDTRHTIKLLNHFEIKTPMTSYHEFNKYDKADYLVTKLLEGQHIAVVTDAGTPGISDPGEVLVQKAHEAGITVTSLPGACACITALTMSGRETRRFCFEAFLPADKKERKLILEELKEETRTTILYEAPHRLLKTVKELLEVLGDRKVTLCRELTKKHETAFLTTLSGILEFYKEEDPKGECVLVMEGANKEELIKQEQESFLSMSFTSHLEYYLELGQDKKSAMKRMAKDRGISKREVYQKLLEEGNRE</sequence>
<comment type="subcellular location">
    <subcellularLocation>
        <location evidence="6">Cytoplasm</location>
    </subcellularLocation>
</comment>
<gene>
    <name evidence="6 8" type="primary">rsmI</name>
    <name evidence="8" type="ORF">IAC13_09110</name>
</gene>
<keyword evidence="1 6" id="KW-0963">Cytoplasm</keyword>
<name>A0A9D9N8M6_9FIRM</name>
<dbReference type="EMBL" id="JADIML010000258">
    <property type="protein sequence ID" value="MBO8464075.1"/>
    <property type="molecule type" value="Genomic_DNA"/>
</dbReference>
<dbReference type="InterPro" id="IPR014777">
    <property type="entry name" value="4pyrrole_Mease_sub1"/>
</dbReference>
<dbReference type="GO" id="GO:0070677">
    <property type="term" value="F:rRNA (cytosine-2'-O-)-methyltransferase activity"/>
    <property type="evidence" value="ECO:0007669"/>
    <property type="project" value="UniProtKB-UniRule"/>
</dbReference>
<dbReference type="EC" id="2.1.1.198" evidence="6"/>
<evidence type="ECO:0000256" key="5">
    <source>
        <dbReference type="ARBA" id="ARBA00022691"/>
    </source>
</evidence>
<dbReference type="SUPFAM" id="SSF53790">
    <property type="entry name" value="Tetrapyrrole methylase"/>
    <property type="match status" value="1"/>
</dbReference>
<dbReference type="GO" id="GO:0005737">
    <property type="term" value="C:cytoplasm"/>
    <property type="evidence" value="ECO:0007669"/>
    <property type="project" value="UniProtKB-SubCell"/>
</dbReference>
<evidence type="ECO:0000256" key="6">
    <source>
        <dbReference type="HAMAP-Rule" id="MF_01877"/>
    </source>
</evidence>
<keyword evidence="4 6" id="KW-0808">Transferase</keyword>
<evidence type="ECO:0000256" key="3">
    <source>
        <dbReference type="ARBA" id="ARBA00022603"/>
    </source>
</evidence>
<evidence type="ECO:0000256" key="2">
    <source>
        <dbReference type="ARBA" id="ARBA00022552"/>
    </source>
</evidence>
<organism evidence="8 9">
    <name type="scientific">Candidatus Scybalomonas excrementavium</name>
    <dbReference type="NCBI Taxonomy" id="2840943"/>
    <lineage>
        <taxon>Bacteria</taxon>
        <taxon>Bacillati</taxon>
        <taxon>Bacillota</taxon>
        <taxon>Clostridia</taxon>
        <taxon>Lachnospirales</taxon>
        <taxon>Lachnospiraceae</taxon>
        <taxon>Lachnospiraceae incertae sedis</taxon>
        <taxon>Candidatus Scybalomonas</taxon>
    </lineage>
</organism>
<keyword evidence="2 6" id="KW-0698">rRNA processing</keyword>
<dbReference type="Gene3D" id="3.40.1010.10">
    <property type="entry name" value="Cobalt-precorrin-4 Transmethylase, Domain 1"/>
    <property type="match status" value="1"/>
</dbReference>
<dbReference type="PANTHER" id="PTHR46111">
    <property type="entry name" value="RIBOSOMAL RNA SMALL SUBUNIT METHYLTRANSFERASE I"/>
    <property type="match status" value="1"/>
</dbReference>
<dbReference type="InterPro" id="IPR035996">
    <property type="entry name" value="4pyrrol_Methylase_sf"/>
</dbReference>
<feature type="domain" description="Tetrapyrrole methylase" evidence="7">
    <location>
        <begin position="4"/>
        <end position="201"/>
    </location>
</feature>
<dbReference type="Pfam" id="PF00590">
    <property type="entry name" value="TP_methylase"/>
    <property type="match status" value="1"/>
</dbReference>
<accession>A0A9D9N8M6</accession>
<dbReference type="CDD" id="cd11648">
    <property type="entry name" value="RsmI"/>
    <property type="match status" value="1"/>
</dbReference>
<reference evidence="8" key="2">
    <citation type="journal article" date="2021" name="PeerJ">
        <title>Extensive microbial diversity within the chicken gut microbiome revealed by metagenomics and culture.</title>
        <authorList>
            <person name="Gilroy R."/>
            <person name="Ravi A."/>
            <person name="Getino M."/>
            <person name="Pursley I."/>
            <person name="Horton D.L."/>
            <person name="Alikhan N.F."/>
            <person name="Baker D."/>
            <person name="Gharbi K."/>
            <person name="Hall N."/>
            <person name="Watson M."/>
            <person name="Adriaenssens E.M."/>
            <person name="Foster-Nyarko E."/>
            <person name="Jarju S."/>
            <person name="Secka A."/>
            <person name="Antonio M."/>
            <person name="Oren A."/>
            <person name="Chaudhuri R.R."/>
            <person name="La Ragione R."/>
            <person name="Hildebrand F."/>
            <person name="Pallen M.J."/>
        </authorList>
    </citation>
    <scope>NUCLEOTIDE SEQUENCE</scope>
    <source>
        <strain evidence="8">E3-2379</strain>
    </source>
</reference>
<keyword evidence="3 6" id="KW-0489">Methyltransferase</keyword>
<evidence type="ECO:0000313" key="8">
    <source>
        <dbReference type="EMBL" id="MBO8464075.1"/>
    </source>
</evidence>
<dbReference type="FunFam" id="3.30.950.10:FF:000002">
    <property type="entry name" value="Ribosomal RNA small subunit methyltransferase I"/>
    <property type="match status" value="1"/>
</dbReference>
<dbReference type="NCBIfam" id="TIGR00096">
    <property type="entry name" value="16S rRNA (cytidine(1402)-2'-O)-methyltransferase"/>
    <property type="match status" value="1"/>
</dbReference>
<reference evidence="8" key="1">
    <citation type="submission" date="2020-10" db="EMBL/GenBank/DDBJ databases">
        <authorList>
            <person name="Gilroy R."/>
        </authorList>
    </citation>
    <scope>NUCLEOTIDE SEQUENCE</scope>
    <source>
        <strain evidence="8">E3-2379</strain>
    </source>
</reference>
<dbReference type="InterPro" id="IPR014776">
    <property type="entry name" value="4pyrrole_Mease_sub2"/>
</dbReference>
<comment type="similarity">
    <text evidence="6">Belongs to the methyltransferase superfamily. RsmI family.</text>
</comment>
<proteinExistence type="inferred from homology"/>
<keyword evidence="5 6" id="KW-0949">S-adenosyl-L-methionine</keyword>
<evidence type="ECO:0000259" key="7">
    <source>
        <dbReference type="Pfam" id="PF00590"/>
    </source>
</evidence>
<dbReference type="InterPro" id="IPR000878">
    <property type="entry name" value="4pyrrol_Mease"/>
</dbReference>